<reference evidence="1" key="1">
    <citation type="submission" date="2019-02" db="EMBL/GenBank/DDBJ databases">
        <title>Dictyochophyceae plastid genomes reveal unusual variability of their organisation.</title>
        <authorList>
            <person name="Han K.Y."/>
            <person name="Maciszewski K."/>
            <person name="Graf L."/>
            <person name="Andersen R.A."/>
            <person name="Karnkowska A."/>
            <person name="Yoon H.S."/>
        </authorList>
    </citation>
    <scope>NUCLEOTIDE SEQUENCE</scope>
</reference>
<name>A0A514CPV0_9STRA</name>
<protein>
    <submittedName>
        <fullName evidence="1">Ribosomal protein L29</fullName>
    </submittedName>
</protein>
<dbReference type="GeneID" id="40865432"/>
<keyword evidence="1" id="KW-0687">Ribonucleoprotein</keyword>
<keyword evidence="1" id="KW-0934">Plastid</keyword>
<dbReference type="RefSeq" id="YP_009674982.1">
    <property type="nucleotide sequence ID" value="NC_043890.1"/>
</dbReference>
<proteinExistence type="predicted"/>
<dbReference type="AlphaFoldDB" id="A0A514CPV0"/>
<gene>
    <name evidence="1" type="primary">rpl29</name>
</gene>
<evidence type="ECO:0000313" key="1">
    <source>
        <dbReference type="EMBL" id="QDH81833.1"/>
    </source>
</evidence>
<accession>A0A514CPV0</accession>
<dbReference type="EMBL" id="MK561360">
    <property type="protein sequence ID" value="QDH81833.1"/>
    <property type="molecule type" value="Genomic_DNA"/>
</dbReference>
<keyword evidence="1" id="KW-0689">Ribosomal protein</keyword>
<sequence>MALTKIETFKNWDNERRKNHLLQIEKELMDLRLKKQRDKLLNLINLKI</sequence>
<dbReference type="GO" id="GO:0005840">
    <property type="term" value="C:ribosome"/>
    <property type="evidence" value="ECO:0007669"/>
    <property type="project" value="UniProtKB-KW"/>
</dbReference>
<organism evidence="1">
    <name type="scientific">Rhizochromulina marina</name>
    <dbReference type="NCBI Taxonomy" id="1034831"/>
    <lineage>
        <taxon>Eukaryota</taxon>
        <taxon>Sar</taxon>
        <taxon>Stramenopiles</taxon>
        <taxon>Ochrophyta</taxon>
        <taxon>Dictyochophyceae</taxon>
        <taxon>Rhizochromulinales</taxon>
        <taxon>Rhizochromulina</taxon>
    </lineage>
</organism>
<keyword evidence="1" id="KW-0150">Chloroplast</keyword>
<dbReference type="SMR" id="A0A514CPV0"/>
<geneLocation type="chloroplast" evidence="1"/>